<evidence type="ECO:0000313" key="2">
    <source>
        <dbReference type="Proteomes" id="UP000647339"/>
    </source>
</evidence>
<sequence>MKPFSYFYLFGIATILFLSCNNGDEEPDPVSGGGGTLTLSGDEAHYTSGKLEVSETAYGRADLTGLEESLVAVSSGISIPNTPDEELVPEGGDLEQQFVIVASELAISMSIFADGTKRDYVSNVTNPINVTINQEAKEVVFNDAAVVNADNGSVLTLNGTLTW</sequence>
<evidence type="ECO:0000313" key="1">
    <source>
        <dbReference type="EMBL" id="GGF23689.1"/>
    </source>
</evidence>
<comment type="caution">
    <text evidence="1">The sequence shown here is derived from an EMBL/GenBank/DDBJ whole genome shotgun (WGS) entry which is preliminary data.</text>
</comment>
<dbReference type="RefSeq" id="WP_137402129.1">
    <property type="nucleotide sequence ID" value="NZ_BMIU01000003.1"/>
</dbReference>
<dbReference type="PROSITE" id="PS51257">
    <property type="entry name" value="PROKAR_LIPOPROTEIN"/>
    <property type="match status" value="1"/>
</dbReference>
<reference evidence="2" key="1">
    <citation type="journal article" date="2019" name="Int. J. Syst. Evol. Microbiol.">
        <title>The Global Catalogue of Microorganisms (GCM) 10K type strain sequencing project: providing services to taxonomists for standard genome sequencing and annotation.</title>
        <authorList>
            <consortium name="The Broad Institute Genomics Platform"/>
            <consortium name="The Broad Institute Genome Sequencing Center for Infectious Disease"/>
            <person name="Wu L."/>
            <person name="Ma J."/>
        </authorList>
    </citation>
    <scope>NUCLEOTIDE SEQUENCE [LARGE SCALE GENOMIC DNA]</scope>
    <source>
        <strain evidence="2">CGMCC 1.15407</strain>
    </source>
</reference>
<keyword evidence="2" id="KW-1185">Reference proteome</keyword>
<protein>
    <submittedName>
        <fullName evidence="1">Uncharacterized protein</fullName>
    </submittedName>
</protein>
<organism evidence="1 2">
    <name type="scientific">Echinicola rosea</name>
    <dbReference type="NCBI Taxonomy" id="1807691"/>
    <lineage>
        <taxon>Bacteria</taxon>
        <taxon>Pseudomonadati</taxon>
        <taxon>Bacteroidota</taxon>
        <taxon>Cytophagia</taxon>
        <taxon>Cytophagales</taxon>
        <taxon>Cyclobacteriaceae</taxon>
        <taxon>Echinicola</taxon>
    </lineage>
</organism>
<accession>A0ABQ1URK7</accession>
<dbReference type="Proteomes" id="UP000647339">
    <property type="component" value="Unassembled WGS sequence"/>
</dbReference>
<gene>
    <name evidence="1" type="ORF">GCM10011339_09720</name>
</gene>
<proteinExistence type="predicted"/>
<dbReference type="EMBL" id="BMIU01000003">
    <property type="protein sequence ID" value="GGF23689.1"/>
    <property type="molecule type" value="Genomic_DNA"/>
</dbReference>
<name>A0ABQ1URK7_9BACT</name>